<dbReference type="AlphaFoldDB" id="A0A0C3K6H5"/>
<dbReference type="EMBL" id="KN823450">
    <property type="protein sequence ID" value="KIO16973.1"/>
    <property type="molecule type" value="Genomic_DNA"/>
</dbReference>
<accession>A0A0C3K6H5</accession>
<gene>
    <name evidence="1" type="ORF">M407DRAFT_33370</name>
</gene>
<keyword evidence="2" id="KW-1185">Reference proteome</keyword>
<sequence length="93" mass="10788">MQSPGRPEKVGKFKGKTGEECENFIHNIRDVAWTEGKLQDGPWMADFASLHYYGKALEWHSDLPLDVRQDWFKQERALLERWPPPADSDAETT</sequence>
<reference evidence="1 2" key="1">
    <citation type="submission" date="2014-04" db="EMBL/GenBank/DDBJ databases">
        <authorList>
            <consortium name="DOE Joint Genome Institute"/>
            <person name="Kuo A."/>
            <person name="Girlanda M."/>
            <person name="Perotto S."/>
            <person name="Kohler A."/>
            <person name="Nagy L.G."/>
            <person name="Floudas D."/>
            <person name="Copeland A."/>
            <person name="Barry K.W."/>
            <person name="Cichocki N."/>
            <person name="Veneault-Fourrey C."/>
            <person name="LaButti K."/>
            <person name="Lindquist E.A."/>
            <person name="Lipzen A."/>
            <person name="Lundell T."/>
            <person name="Morin E."/>
            <person name="Murat C."/>
            <person name="Sun H."/>
            <person name="Tunlid A."/>
            <person name="Henrissat B."/>
            <person name="Grigoriev I.V."/>
            <person name="Hibbett D.S."/>
            <person name="Martin F."/>
            <person name="Nordberg H.P."/>
            <person name="Cantor M.N."/>
            <person name="Hua S.X."/>
        </authorList>
    </citation>
    <scope>NUCLEOTIDE SEQUENCE [LARGE SCALE GENOMIC DNA]</scope>
    <source>
        <strain evidence="1 2">MUT 4182</strain>
    </source>
</reference>
<reference evidence="2" key="2">
    <citation type="submission" date="2015-01" db="EMBL/GenBank/DDBJ databases">
        <title>Evolutionary Origins and Diversification of the Mycorrhizal Mutualists.</title>
        <authorList>
            <consortium name="DOE Joint Genome Institute"/>
            <consortium name="Mycorrhizal Genomics Consortium"/>
            <person name="Kohler A."/>
            <person name="Kuo A."/>
            <person name="Nagy L.G."/>
            <person name="Floudas D."/>
            <person name="Copeland A."/>
            <person name="Barry K.W."/>
            <person name="Cichocki N."/>
            <person name="Veneault-Fourrey C."/>
            <person name="LaButti K."/>
            <person name="Lindquist E.A."/>
            <person name="Lipzen A."/>
            <person name="Lundell T."/>
            <person name="Morin E."/>
            <person name="Murat C."/>
            <person name="Riley R."/>
            <person name="Ohm R."/>
            <person name="Sun H."/>
            <person name="Tunlid A."/>
            <person name="Henrissat B."/>
            <person name="Grigoriev I.V."/>
            <person name="Hibbett D.S."/>
            <person name="Martin F."/>
        </authorList>
    </citation>
    <scope>NUCLEOTIDE SEQUENCE [LARGE SCALE GENOMIC DNA]</scope>
    <source>
        <strain evidence="2">MUT 4182</strain>
    </source>
</reference>
<evidence type="ECO:0000313" key="1">
    <source>
        <dbReference type="EMBL" id="KIO16973.1"/>
    </source>
</evidence>
<evidence type="ECO:0000313" key="2">
    <source>
        <dbReference type="Proteomes" id="UP000054248"/>
    </source>
</evidence>
<dbReference type="Proteomes" id="UP000054248">
    <property type="component" value="Unassembled WGS sequence"/>
</dbReference>
<protein>
    <submittedName>
        <fullName evidence="1">Uncharacterized protein</fullName>
    </submittedName>
</protein>
<organism evidence="1 2">
    <name type="scientific">Tulasnella calospora MUT 4182</name>
    <dbReference type="NCBI Taxonomy" id="1051891"/>
    <lineage>
        <taxon>Eukaryota</taxon>
        <taxon>Fungi</taxon>
        <taxon>Dikarya</taxon>
        <taxon>Basidiomycota</taxon>
        <taxon>Agaricomycotina</taxon>
        <taxon>Agaricomycetes</taxon>
        <taxon>Cantharellales</taxon>
        <taxon>Tulasnellaceae</taxon>
        <taxon>Tulasnella</taxon>
    </lineage>
</organism>
<name>A0A0C3K6H5_9AGAM</name>
<proteinExistence type="predicted"/>
<dbReference type="OrthoDB" id="3227978at2759"/>
<dbReference type="HOGENOM" id="CLU_160882_1_0_1"/>